<organism evidence="4 5">
    <name type="scientific">Oldenlandia corymbosa var. corymbosa</name>
    <dbReference type="NCBI Taxonomy" id="529605"/>
    <lineage>
        <taxon>Eukaryota</taxon>
        <taxon>Viridiplantae</taxon>
        <taxon>Streptophyta</taxon>
        <taxon>Embryophyta</taxon>
        <taxon>Tracheophyta</taxon>
        <taxon>Spermatophyta</taxon>
        <taxon>Magnoliopsida</taxon>
        <taxon>eudicotyledons</taxon>
        <taxon>Gunneridae</taxon>
        <taxon>Pentapetalae</taxon>
        <taxon>asterids</taxon>
        <taxon>lamiids</taxon>
        <taxon>Gentianales</taxon>
        <taxon>Rubiaceae</taxon>
        <taxon>Rubioideae</taxon>
        <taxon>Spermacoceae</taxon>
        <taxon>Hedyotis-Oldenlandia complex</taxon>
        <taxon>Oldenlandia</taxon>
    </lineage>
</organism>
<keyword evidence="2" id="KW-0806">Transcription termination</keyword>
<name>A0AAV1DWW1_OLDCO</name>
<keyword evidence="2" id="KW-0804">Transcription</keyword>
<proteinExistence type="inferred from homology"/>
<dbReference type="Proteomes" id="UP001161247">
    <property type="component" value="Chromosome 7"/>
</dbReference>
<comment type="similarity">
    <text evidence="1">Belongs to the mTERF family.</text>
</comment>
<sequence>MVYSCLVRPLRSFSPAKNPPNSQIPISKPSKTSSPFPIFSTFYNDNLRYLKSIGIINSDAITPQKNPSPETLSHILSTVNFLKSHGCSDSQFPRIAYHVPQIFSPRFDPDEVEPVFNFLRNDLAASEEESCALIHFCPQILHSHVQFCLKPTLHYLTELGLQNLNSPTKLNAHLLNTRIQKLEEKVKFLRHAGFSWDETAAICVRFPAIFGYSVENNLMPKLDYLVREMERSVYELNEFPQYFAYSLEKRIMPRHMHLKKKNVQKFDLQRMLLWTDKRFYAKWK</sequence>
<keyword evidence="3" id="KW-0809">Transit peptide</keyword>
<dbReference type="InterPro" id="IPR003690">
    <property type="entry name" value="MTERF"/>
</dbReference>
<dbReference type="PANTHER" id="PTHR13068:SF139">
    <property type="entry name" value="TRANSCRIPTION TERMINATION FACTOR MTEF1, CHLOROPLASTIC"/>
    <property type="match status" value="1"/>
</dbReference>
<keyword evidence="5" id="KW-1185">Reference proteome</keyword>
<accession>A0AAV1DWW1</accession>
<evidence type="ECO:0000256" key="3">
    <source>
        <dbReference type="ARBA" id="ARBA00022946"/>
    </source>
</evidence>
<evidence type="ECO:0000256" key="1">
    <source>
        <dbReference type="ARBA" id="ARBA00007692"/>
    </source>
</evidence>
<reference evidence="4" key="1">
    <citation type="submission" date="2023-03" db="EMBL/GenBank/DDBJ databases">
        <authorList>
            <person name="Julca I."/>
        </authorList>
    </citation>
    <scope>NUCLEOTIDE SEQUENCE</scope>
</reference>
<dbReference type="Gene3D" id="1.25.70.10">
    <property type="entry name" value="Transcription termination factor 3, mitochondrial"/>
    <property type="match status" value="1"/>
</dbReference>
<evidence type="ECO:0000313" key="5">
    <source>
        <dbReference type="Proteomes" id="UP001161247"/>
    </source>
</evidence>
<dbReference type="SMART" id="SM00733">
    <property type="entry name" value="Mterf"/>
    <property type="match status" value="5"/>
</dbReference>
<dbReference type="AlphaFoldDB" id="A0AAV1DWW1"/>
<keyword evidence="2" id="KW-0805">Transcription regulation</keyword>
<evidence type="ECO:0000256" key="2">
    <source>
        <dbReference type="ARBA" id="ARBA00022472"/>
    </source>
</evidence>
<dbReference type="GO" id="GO:0003676">
    <property type="term" value="F:nucleic acid binding"/>
    <property type="evidence" value="ECO:0007669"/>
    <property type="project" value="InterPro"/>
</dbReference>
<dbReference type="InterPro" id="IPR038538">
    <property type="entry name" value="MTERF_sf"/>
</dbReference>
<dbReference type="GO" id="GO:0006353">
    <property type="term" value="P:DNA-templated transcription termination"/>
    <property type="evidence" value="ECO:0007669"/>
    <property type="project" value="UniProtKB-KW"/>
</dbReference>
<protein>
    <submittedName>
        <fullName evidence="4">OLC1v1012822C1</fullName>
    </submittedName>
</protein>
<evidence type="ECO:0000313" key="4">
    <source>
        <dbReference type="EMBL" id="CAI9112376.1"/>
    </source>
</evidence>
<dbReference type="EMBL" id="OX459124">
    <property type="protein sequence ID" value="CAI9112376.1"/>
    <property type="molecule type" value="Genomic_DNA"/>
</dbReference>
<gene>
    <name evidence="4" type="ORF">OLC1_LOCUS19589</name>
</gene>
<dbReference type="PANTHER" id="PTHR13068">
    <property type="entry name" value="CGI-12 PROTEIN-RELATED"/>
    <property type="match status" value="1"/>
</dbReference>
<dbReference type="Pfam" id="PF02536">
    <property type="entry name" value="mTERF"/>
    <property type="match status" value="1"/>
</dbReference>